<keyword evidence="3 7" id="KW-1134">Transmembrane beta strand</keyword>
<dbReference type="EMBL" id="JAUKPO010000023">
    <property type="protein sequence ID" value="MDO1449920.1"/>
    <property type="molecule type" value="Genomic_DNA"/>
</dbReference>
<dbReference type="InterPro" id="IPR036942">
    <property type="entry name" value="Beta-barrel_TonB_sf"/>
</dbReference>
<dbReference type="PROSITE" id="PS52016">
    <property type="entry name" value="TONB_DEPENDENT_REC_3"/>
    <property type="match status" value="1"/>
</dbReference>
<comment type="caution">
    <text evidence="10">The sequence shown here is derived from an EMBL/GenBank/DDBJ whole genome shotgun (WGS) entry which is preliminary data.</text>
</comment>
<keyword evidence="4 7" id="KW-0812">Transmembrane</keyword>
<evidence type="ECO:0000313" key="10">
    <source>
        <dbReference type="EMBL" id="MDO1449920.1"/>
    </source>
</evidence>
<evidence type="ECO:0000256" key="5">
    <source>
        <dbReference type="ARBA" id="ARBA00023136"/>
    </source>
</evidence>
<gene>
    <name evidence="10" type="ORF">Q0590_26815</name>
</gene>
<accession>A0ABT8RGI6</accession>
<dbReference type="InterPro" id="IPR008969">
    <property type="entry name" value="CarboxyPept-like_regulatory"/>
</dbReference>
<evidence type="ECO:0000256" key="4">
    <source>
        <dbReference type="ARBA" id="ARBA00022692"/>
    </source>
</evidence>
<evidence type="ECO:0000256" key="2">
    <source>
        <dbReference type="ARBA" id="ARBA00022448"/>
    </source>
</evidence>
<keyword evidence="8" id="KW-1133">Transmembrane helix</keyword>
<dbReference type="NCBIfam" id="TIGR04057">
    <property type="entry name" value="SusC_RagA_signa"/>
    <property type="match status" value="1"/>
</dbReference>
<dbReference type="Pfam" id="PF07715">
    <property type="entry name" value="Plug"/>
    <property type="match status" value="1"/>
</dbReference>
<dbReference type="InterPro" id="IPR012910">
    <property type="entry name" value="Plug_dom"/>
</dbReference>
<evidence type="ECO:0000256" key="8">
    <source>
        <dbReference type="SAM" id="Phobius"/>
    </source>
</evidence>
<evidence type="ECO:0000256" key="6">
    <source>
        <dbReference type="ARBA" id="ARBA00023237"/>
    </source>
</evidence>
<dbReference type="Gene3D" id="2.40.170.20">
    <property type="entry name" value="TonB-dependent receptor, beta-barrel domain"/>
    <property type="match status" value="1"/>
</dbReference>
<dbReference type="SUPFAM" id="SSF49464">
    <property type="entry name" value="Carboxypeptidase regulatory domain-like"/>
    <property type="match status" value="1"/>
</dbReference>
<dbReference type="Pfam" id="PF13715">
    <property type="entry name" value="CarbopepD_reg_2"/>
    <property type="match status" value="1"/>
</dbReference>
<dbReference type="Proteomes" id="UP001168528">
    <property type="component" value="Unassembled WGS sequence"/>
</dbReference>
<keyword evidence="11" id="KW-1185">Reference proteome</keyword>
<evidence type="ECO:0000256" key="1">
    <source>
        <dbReference type="ARBA" id="ARBA00004571"/>
    </source>
</evidence>
<evidence type="ECO:0000256" key="3">
    <source>
        <dbReference type="ARBA" id="ARBA00022452"/>
    </source>
</evidence>
<proteinExistence type="inferred from homology"/>
<dbReference type="Gene3D" id="2.170.130.10">
    <property type="entry name" value="TonB-dependent receptor, plug domain"/>
    <property type="match status" value="1"/>
</dbReference>
<keyword evidence="10" id="KW-0675">Receptor</keyword>
<dbReference type="Gene3D" id="2.60.40.1120">
    <property type="entry name" value="Carboxypeptidase-like, regulatory domain"/>
    <property type="match status" value="1"/>
</dbReference>
<evidence type="ECO:0000259" key="9">
    <source>
        <dbReference type="Pfam" id="PF07715"/>
    </source>
</evidence>
<dbReference type="InterPro" id="IPR037066">
    <property type="entry name" value="Plug_dom_sf"/>
</dbReference>
<keyword evidence="6 7" id="KW-0998">Cell outer membrane</keyword>
<sequence>MRTTLLLHLNPKFLVAILMMVCTPFLTGYAQQKLVAKLSKPEANTHVPLQNGEEKLSVQHWLHGISNRRDIHFIYDPLLLENKWITSAQAKDAKNLEAIKRTLDALGLKLIKSSANQYIIKQAEEKTDKPVPATSLLQKALKAITLSGRVIDSDTKEGLPGVNVLLKGSSNGTVTDGNGAYTLSVPDGNGILVFSYIGYMPQEVAINNQAEINITLLPDIKSLTEVVVVGYGTQRAQDVTGAVATIDQKAIRNVPVSTIDQKMVGQVAGVQIQQLSGAPGAGTSVKIRGSGSLGAGNEPLYVVDGMPYSAGLNQNLNPLVFISPNDIESVTVLKDASSTAIYGSRGANGVVMITTKKGDYEQMQVNVSSMRGIQQVPQRGRPNLMNQREFAELQRDKINIVVRQREKREATLEDYPEEYRYPEQMIGNGTDWYDLLLQTAVIQDHNINILKGTKESRINFSLGYFNQEGTLKYTGLERFSSKLGMDVNIGKSIKVGASLQPTYIQQSRTNTNTNREDVLGVSNWANPVTSPYDENGQLKPYIISPQSKYHSAWSFANPLFVLRETTQAQKDFQNLGLAFVEWAIIPELKLRTSLNTIWSTSKYSQFVPSTVGASNRPPAAGTARSTNNRGESFDWLIENTLTYDKTFGNHRINALVGYTTQKSTASVINLSADPYANDLIQTINAAQAIRTWGEGVNQWSMISYLGRVNYGFKDRYLLTATFRSDGSSRFGSENRYALFPSVAGAWRISEEGFLKNNPLLNELKLRASYGKSGNNNIGNYAHLASINAGSYVFGNRQVTASSVGLSNPFLTWEESNQIDAGVDVGLFNNRLTLAVDYYHRKSMNMLLNNVIPAITGFNSQTVNQGNIRNQGVEIALGATPLAGKFTWDLNMNVAFNRNKILSLNENGAQILAGNNDSNPTHISVVGKPIGQFFGYVFEGLYTAEDMENPTIVKTPQVYEGNVKYKDINGDGIINDLLDYTIIGSPHPDFIFGFTNSFSYKGFNLNVILNGQSGGQVMNGLRQSIDNLQGFFNVSQEWTNRWRTPDQPGDGRHYGVPILTPSLGHRVSNLWVEDASYLRIANLTLGYTLPEKWMATTRFVKNCRLYLTVQNLAMFTSYGGANPEAQSANVSNTLAPGFDISSYPLARTSSLGINLSF</sequence>
<comment type="similarity">
    <text evidence="7">Belongs to the TonB-dependent receptor family.</text>
</comment>
<dbReference type="InterPro" id="IPR023997">
    <property type="entry name" value="TonB-dep_OMP_SusC/RagA_CS"/>
</dbReference>
<dbReference type="SUPFAM" id="SSF56935">
    <property type="entry name" value="Porins"/>
    <property type="match status" value="1"/>
</dbReference>
<keyword evidence="5 7" id="KW-0472">Membrane</keyword>
<dbReference type="NCBIfam" id="TIGR04056">
    <property type="entry name" value="OMP_RagA_SusC"/>
    <property type="match status" value="1"/>
</dbReference>
<comment type="subcellular location">
    <subcellularLocation>
        <location evidence="1 7">Cell outer membrane</location>
        <topology evidence="1 7">Multi-pass membrane protein</topology>
    </subcellularLocation>
</comment>
<protein>
    <submittedName>
        <fullName evidence="10">TonB-dependent receptor</fullName>
    </submittedName>
</protein>
<dbReference type="RefSeq" id="WP_302040722.1">
    <property type="nucleotide sequence ID" value="NZ_JAUKPO010000023.1"/>
</dbReference>
<dbReference type="InterPro" id="IPR023996">
    <property type="entry name" value="TonB-dep_OMP_SusC/RagA"/>
</dbReference>
<feature type="domain" description="TonB-dependent receptor plug" evidence="9">
    <location>
        <begin position="236"/>
        <end position="350"/>
    </location>
</feature>
<organism evidence="10 11">
    <name type="scientific">Rhodocytophaga aerolata</name>
    <dbReference type="NCBI Taxonomy" id="455078"/>
    <lineage>
        <taxon>Bacteria</taxon>
        <taxon>Pseudomonadati</taxon>
        <taxon>Bacteroidota</taxon>
        <taxon>Cytophagia</taxon>
        <taxon>Cytophagales</taxon>
        <taxon>Rhodocytophagaceae</taxon>
        <taxon>Rhodocytophaga</taxon>
    </lineage>
</organism>
<dbReference type="InterPro" id="IPR039426">
    <property type="entry name" value="TonB-dep_rcpt-like"/>
</dbReference>
<evidence type="ECO:0000313" key="11">
    <source>
        <dbReference type="Proteomes" id="UP001168528"/>
    </source>
</evidence>
<evidence type="ECO:0000256" key="7">
    <source>
        <dbReference type="PROSITE-ProRule" id="PRU01360"/>
    </source>
</evidence>
<feature type="transmembrane region" description="Helical" evidence="8">
    <location>
        <begin position="12"/>
        <end position="30"/>
    </location>
</feature>
<keyword evidence="2 7" id="KW-0813">Transport</keyword>
<name>A0ABT8RGI6_9BACT</name>
<reference evidence="10" key="1">
    <citation type="submission" date="2023-07" db="EMBL/GenBank/DDBJ databases">
        <title>The genome sequence of Rhodocytophaga aerolata KACC 12507.</title>
        <authorList>
            <person name="Zhang X."/>
        </authorList>
    </citation>
    <scope>NUCLEOTIDE SEQUENCE</scope>
    <source>
        <strain evidence="10">KACC 12507</strain>
    </source>
</reference>